<evidence type="ECO:0000313" key="3">
    <source>
        <dbReference type="Proteomes" id="UP000509405"/>
    </source>
</evidence>
<organism evidence="2 3">
    <name type="scientific">Bacillus phage Novomoskovsk</name>
    <dbReference type="NCBI Taxonomy" id="2736258"/>
    <lineage>
        <taxon>Viruses</taxon>
        <taxon>Duplodnaviria</taxon>
        <taxon>Heunggongvirae</taxon>
        <taxon>Uroviricota</taxon>
        <taxon>Caudoviricetes</taxon>
        <taxon>Ehrlichviridae</taxon>
        <taxon>Andromedavirus</taxon>
        <taxon>Andromedavirus novomoskovsk</taxon>
    </lineage>
</organism>
<protein>
    <submittedName>
        <fullName evidence="2">Uncharacterized protein</fullName>
    </submittedName>
</protein>
<reference evidence="2 3" key="1">
    <citation type="submission" date="2020-05" db="EMBL/GenBank/DDBJ databases">
        <authorList>
            <person name="Piligrimova E."/>
            <person name="Kazantseva O."/>
            <person name="Skorynina A."/>
            <person name="Shadrin A."/>
        </authorList>
    </citation>
    <scope>NUCLEOTIDE SEQUENCE [LARGE SCALE GENOMIC DNA]</scope>
</reference>
<keyword evidence="1" id="KW-0812">Transmembrane</keyword>
<evidence type="ECO:0000313" key="2">
    <source>
        <dbReference type="EMBL" id="QKN88242.1"/>
    </source>
</evidence>
<dbReference type="EMBL" id="MT422786">
    <property type="protein sequence ID" value="QKN88242.1"/>
    <property type="molecule type" value="Genomic_DNA"/>
</dbReference>
<feature type="transmembrane region" description="Helical" evidence="1">
    <location>
        <begin position="6"/>
        <end position="31"/>
    </location>
</feature>
<dbReference type="Proteomes" id="UP000509405">
    <property type="component" value="Segment"/>
</dbReference>
<gene>
    <name evidence="2" type="ORF">Novomoskovsk_54</name>
</gene>
<keyword evidence="1" id="KW-0472">Membrane</keyword>
<evidence type="ECO:0000256" key="1">
    <source>
        <dbReference type="SAM" id="Phobius"/>
    </source>
</evidence>
<keyword evidence="1" id="KW-1133">Transmembrane helix</keyword>
<proteinExistence type="predicted"/>
<sequence length="58" mass="6556">MIAILIFIKAFLMGLIVMGFLFLYIAFLALVGKLISILTSKGAILYDKYRWGRKDDLG</sequence>
<keyword evidence="3" id="KW-1185">Reference proteome</keyword>
<name>A0A6M9Z6G0_9CAUD</name>
<accession>A0A6M9Z6G0</accession>